<dbReference type="InterPro" id="IPR019775">
    <property type="entry name" value="WD40_repeat_CS"/>
</dbReference>
<dbReference type="Proteomes" id="UP000594262">
    <property type="component" value="Unplaced"/>
</dbReference>
<dbReference type="SMART" id="SM00320">
    <property type="entry name" value="WD40"/>
    <property type="match status" value="11"/>
</dbReference>
<dbReference type="PROSITE" id="PS00678">
    <property type="entry name" value="WD_REPEATS_1"/>
    <property type="match status" value="3"/>
</dbReference>
<evidence type="ECO:0000256" key="2">
    <source>
        <dbReference type="ARBA" id="ARBA00022737"/>
    </source>
</evidence>
<dbReference type="OrthoDB" id="10251381at2759"/>
<keyword evidence="2" id="KW-0677">Repeat</keyword>
<name>A0A7M5WZ54_9CNID</name>
<feature type="repeat" description="WD" evidence="3">
    <location>
        <begin position="597"/>
        <end position="637"/>
    </location>
</feature>
<dbReference type="InterPro" id="IPR015943">
    <property type="entry name" value="WD40/YVTN_repeat-like_dom_sf"/>
</dbReference>
<organism evidence="5 6">
    <name type="scientific">Clytia hemisphaerica</name>
    <dbReference type="NCBI Taxonomy" id="252671"/>
    <lineage>
        <taxon>Eukaryota</taxon>
        <taxon>Metazoa</taxon>
        <taxon>Cnidaria</taxon>
        <taxon>Hydrozoa</taxon>
        <taxon>Hydroidolina</taxon>
        <taxon>Leptothecata</taxon>
        <taxon>Obeliida</taxon>
        <taxon>Clytiidae</taxon>
        <taxon>Clytia</taxon>
    </lineage>
</organism>
<dbReference type="RefSeq" id="XP_066936412.1">
    <property type="nucleotide sequence ID" value="XM_067080311.1"/>
</dbReference>
<evidence type="ECO:0000313" key="5">
    <source>
        <dbReference type="EnsemblMetazoa" id="CLYHEMP015425.1"/>
    </source>
</evidence>
<dbReference type="InterPro" id="IPR011992">
    <property type="entry name" value="EF-hand-dom_pair"/>
</dbReference>
<evidence type="ECO:0000256" key="1">
    <source>
        <dbReference type="ARBA" id="ARBA00022574"/>
    </source>
</evidence>
<evidence type="ECO:0000313" key="6">
    <source>
        <dbReference type="Proteomes" id="UP000594262"/>
    </source>
</evidence>
<dbReference type="SUPFAM" id="SSF50978">
    <property type="entry name" value="WD40 repeat-like"/>
    <property type="match status" value="2"/>
</dbReference>
<feature type="repeat" description="WD" evidence="3">
    <location>
        <begin position="506"/>
        <end position="540"/>
    </location>
</feature>
<proteinExistence type="predicted"/>
<feature type="repeat" description="WD" evidence="3">
    <location>
        <begin position="376"/>
        <end position="410"/>
    </location>
</feature>
<dbReference type="PROSITE" id="PS50082">
    <property type="entry name" value="WD_REPEATS_2"/>
    <property type="match status" value="3"/>
</dbReference>
<dbReference type="Gene3D" id="1.10.238.10">
    <property type="entry name" value="EF-hand"/>
    <property type="match status" value="1"/>
</dbReference>
<dbReference type="InterPro" id="IPR036322">
    <property type="entry name" value="WD40_repeat_dom_sf"/>
</dbReference>
<dbReference type="PROSITE" id="PS50294">
    <property type="entry name" value="WD_REPEATS_REGION"/>
    <property type="match status" value="1"/>
</dbReference>
<evidence type="ECO:0000256" key="3">
    <source>
        <dbReference type="PROSITE-ProRule" id="PRU00221"/>
    </source>
</evidence>
<dbReference type="InterPro" id="IPR001680">
    <property type="entry name" value="WD40_rpt"/>
</dbReference>
<dbReference type="PANTHER" id="PTHR44324">
    <property type="entry name" value="WD40 REPEAT DOMAIN 95"/>
    <property type="match status" value="1"/>
</dbReference>
<reference evidence="5" key="1">
    <citation type="submission" date="2021-01" db="UniProtKB">
        <authorList>
            <consortium name="EnsemblMetazoa"/>
        </authorList>
    </citation>
    <scope>IDENTIFICATION</scope>
</reference>
<keyword evidence="6" id="KW-1185">Reference proteome</keyword>
<dbReference type="Gene3D" id="2.130.10.10">
    <property type="entry name" value="YVTN repeat-like/Quinoprotein amine dehydrogenase"/>
    <property type="match status" value="3"/>
</dbReference>
<feature type="compositionally biased region" description="Polar residues" evidence="4">
    <location>
        <begin position="1066"/>
        <end position="1085"/>
    </location>
</feature>
<protein>
    <submittedName>
        <fullName evidence="5">Uncharacterized protein</fullName>
    </submittedName>
</protein>
<dbReference type="InterPro" id="IPR051242">
    <property type="entry name" value="WD-EF-hand_domain"/>
</dbReference>
<feature type="region of interest" description="Disordered" evidence="4">
    <location>
        <begin position="1053"/>
        <end position="1085"/>
    </location>
</feature>
<dbReference type="GeneID" id="136824145"/>
<accession>A0A7M5WZ54</accession>
<dbReference type="Pfam" id="PF00400">
    <property type="entry name" value="WD40"/>
    <property type="match status" value="2"/>
</dbReference>
<evidence type="ECO:0000256" key="4">
    <source>
        <dbReference type="SAM" id="MobiDB-lite"/>
    </source>
</evidence>
<dbReference type="EnsemblMetazoa" id="CLYHEMT015425.1">
    <property type="protein sequence ID" value="CLYHEMP015425.1"/>
    <property type="gene ID" value="CLYHEMG015425"/>
</dbReference>
<feature type="compositionally biased region" description="Polar residues" evidence="4">
    <location>
        <begin position="666"/>
        <end position="677"/>
    </location>
</feature>
<dbReference type="SUPFAM" id="SSF47473">
    <property type="entry name" value="EF-hand"/>
    <property type="match status" value="1"/>
</dbReference>
<dbReference type="EnsemblMetazoa" id="CLYHEMT015425.2">
    <property type="protein sequence ID" value="CLYHEMP015425.2"/>
    <property type="gene ID" value="CLYHEMG015425"/>
</dbReference>
<dbReference type="AlphaFoldDB" id="A0A7M5WZ54"/>
<feature type="region of interest" description="Disordered" evidence="4">
    <location>
        <begin position="639"/>
        <end position="679"/>
    </location>
</feature>
<sequence length="1085" mass="123876">MSSTNSLSSVSTQTFLTSLDSTDLKAIEDTFHSFSGKNLVNKSEFGVMLSQALNKGTLVDYYQLFDMVDISREGLINWDRFSNYLLLEYYEREDRIKTTQVPQWQDIRSIPTSHKNSICCILQNTNNGFRYCTVSKDGLVSVFTDRHEVKRTCQIHTNPEEIRNKDLWVTDATLMPNINKIAFATTSREIWIYDISLNNEFVCQYKITGMKFIPLCINYWSNKNNNNSALLTFGDTGGFIHAIFFNSATSTLFDKPWKSEQSQEVCFQVNIGTILSGRFASASCLHYKAHSAWVRQIMFIPLLDCFLTCSTTSNDSIVLAWLGKSRKDVRLTEFKIPLGINGFDYQESMNLIASAGINNHVCLWNPYVVSKPIGILRGHMQVIVAVQFIHNKYQLVSLSKDKVLRIWDVNLQICIQRLTGIFPKGPDVNILMHYDQEASALFSTFNYHFQVLKMKREVKHRVVSHDSSVTEAIYNEKYGHVISVDESSCITIWFLNTGQKVKQISEAHGEAELTTVCLDHTQTRILTAGTDGVIKIWDINGNCHHILVVEKGNPCEITQIVYLKRMILAIGWSRILCYFPSTQLKSYYVYPADWKGKQEHFDDILSADFSEPRTLVTASYDGDIVFWNTNTQNSIRKITNENKSRLGNRLPPLSPRKSRQERRNESSMSTKSNNLLTPHSPLRSACLDENTASSITVTSIAYLKKRNTNSPRTADLYSCHSDGRVRFWNSLTCENLGSFAVYEQFGSLVSCTNSTNELLCVGGENGTCKIFFIDDFLNDKKHDVTIPLHSDANEHEPPQLLAMFSTHTDVITSVKFIERNGKILLLSSSTDCSVAIHSLDFLIGIFGQKDHWNVNDVPGISVNDWITKRQDDINRRTSIQHDFDCDADNEEELETLEKESEIVIEVPSNNKTNATKDEKPYSNTTTTEFWNQPEIQQVVDEINKSKLDSNQNNNRTNRLPIDGKRNCSYSSLATKQMANIKELEKPEFVLHPERYFLEKDDKNTLDMFSDAPKEYIHDVKLKHDEKSIFPKYILDMDMKMRTAHKLMVTKQPTKLSLHRGGKNMSRRSTLLSTQRNNTSDNGFGD</sequence>
<keyword evidence="1 3" id="KW-0853">WD repeat</keyword>
<feature type="compositionally biased region" description="Basic residues" evidence="4">
    <location>
        <begin position="1056"/>
        <end position="1065"/>
    </location>
</feature>
<dbReference type="PANTHER" id="PTHR44324:SF1">
    <property type="entry name" value="WD REPEAT-CONTAINING PROTEIN 49"/>
    <property type="match status" value="1"/>
</dbReference>